<protein>
    <submittedName>
        <fullName evidence="2">Uncharacterized protein</fullName>
    </submittedName>
</protein>
<feature type="region of interest" description="Disordered" evidence="1">
    <location>
        <begin position="49"/>
        <end position="102"/>
    </location>
</feature>
<keyword evidence="3" id="KW-1185">Reference proteome</keyword>
<evidence type="ECO:0000313" key="3">
    <source>
        <dbReference type="Proteomes" id="UP000241890"/>
    </source>
</evidence>
<dbReference type="EMBL" id="BEYU01000134">
    <property type="protein sequence ID" value="GBG32866.1"/>
    <property type="molecule type" value="Genomic_DNA"/>
</dbReference>
<dbReference type="AlphaFoldDB" id="A0A2R5GPR1"/>
<accession>A0A2R5GPR1</accession>
<sequence>MLQSNKRNAVDFESNEVTCKRRRMLGANAPAPGLWGAEGATRTAESPIRNGQFFFGPRDTDNNQRGFGVPSTAFGQNDGALTMQQNNNPNKRRREHNEQGQSDLELLRAELERMRKECQEQKLINQNMNQACENQQRELVRLHNENKLLKRSVVAFNEKREHAEHETQRARHELSAAHRRVRELEEANVRLFYQSQQTSIHTCRDDDYHDRSPFSGGGPVC</sequence>
<reference evidence="2 3" key="1">
    <citation type="submission" date="2017-12" db="EMBL/GenBank/DDBJ databases">
        <title>Sequencing, de novo assembly and annotation of complete genome of a new Thraustochytrid species, strain FCC1311.</title>
        <authorList>
            <person name="Sedici K."/>
            <person name="Godart F."/>
            <person name="Aiese Cigliano R."/>
            <person name="Sanseverino W."/>
            <person name="Barakat M."/>
            <person name="Ortet P."/>
            <person name="Marechal E."/>
            <person name="Cagnac O."/>
            <person name="Amato A."/>
        </authorList>
    </citation>
    <scope>NUCLEOTIDE SEQUENCE [LARGE SCALE GENOMIC DNA]</scope>
</reference>
<organism evidence="2 3">
    <name type="scientific">Hondaea fermentalgiana</name>
    <dbReference type="NCBI Taxonomy" id="2315210"/>
    <lineage>
        <taxon>Eukaryota</taxon>
        <taxon>Sar</taxon>
        <taxon>Stramenopiles</taxon>
        <taxon>Bigyra</taxon>
        <taxon>Labyrinthulomycetes</taxon>
        <taxon>Thraustochytrida</taxon>
        <taxon>Thraustochytriidae</taxon>
        <taxon>Hondaea</taxon>
    </lineage>
</organism>
<dbReference type="OrthoDB" id="440455at2759"/>
<name>A0A2R5GPR1_9STRA</name>
<evidence type="ECO:0000313" key="2">
    <source>
        <dbReference type="EMBL" id="GBG32866.1"/>
    </source>
</evidence>
<evidence type="ECO:0000256" key="1">
    <source>
        <dbReference type="SAM" id="MobiDB-lite"/>
    </source>
</evidence>
<proteinExistence type="predicted"/>
<comment type="caution">
    <text evidence="2">The sequence shown here is derived from an EMBL/GenBank/DDBJ whole genome shotgun (WGS) entry which is preliminary data.</text>
</comment>
<gene>
    <name evidence="2" type="ORF">FCC1311_090912</name>
</gene>
<dbReference type="InParanoid" id="A0A2R5GPR1"/>
<dbReference type="Proteomes" id="UP000241890">
    <property type="component" value="Unassembled WGS sequence"/>
</dbReference>